<reference evidence="2" key="1">
    <citation type="submission" date="2023-07" db="EMBL/GenBank/DDBJ databases">
        <title>30 novel species of actinomycetes from the DSMZ collection.</title>
        <authorList>
            <person name="Nouioui I."/>
        </authorList>
    </citation>
    <scope>NUCLEOTIDE SEQUENCE [LARGE SCALE GENOMIC DNA]</scope>
    <source>
        <strain evidence="2">DSM 41979</strain>
    </source>
</reference>
<keyword evidence="2" id="KW-1185">Reference proteome</keyword>
<dbReference type="Proteomes" id="UP001183610">
    <property type="component" value="Unassembled WGS sequence"/>
</dbReference>
<proteinExistence type="predicted"/>
<sequence length="108" mass="11795">MAGAGEPEELAVLRAEFAAEEGSFPLGLHEGEWDAEGFTRLERAMRAACTWCAGAALLERWLAEGFHLIPREVRAKAACLRRPPHDTAGLCDRLDDLSLCFFLGEPPG</sequence>
<evidence type="ECO:0000313" key="1">
    <source>
        <dbReference type="EMBL" id="MDT0408892.1"/>
    </source>
</evidence>
<dbReference type="EMBL" id="JAVRET010000012">
    <property type="protein sequence ID" value="MDT0408892.1"/>
    <property type="molecule type" value="Genomic_DNA"/>
</dbReference>
<organism evidence="1 2">
    <name type="scientific">Streptomyces evansiae</name>
    <dbReference type="NCBI Taxonomy" id="3075535"/>
    <lineage>
        <taxon>Bacteria</taxon>
        <taxon>Bacillati</taxon>
        <taxon>Actinomycetota</taxon>
        <taxon>Actinomycetes</taxon>
        <taxon>Kitasatosporales</taxon>
        <taxon>Streptomycetaceae</taxon>
        <taxon>Streptomyces</taxon>
    </lineage>
</organism>
<dbReference type="RefSeq" id="WP_010269835.1">
    <property type="nucleotide sequence ID" value="NZ_JAVRET010000012.1"/>
</dbReference>
<comment type="caution">
    <text evidence="1">The sequence shown here is derived from an EMBL/GenBank/DDBJ whole genome shotgun (WGS) entry which is preliminary data.</text>
</comment>
<protein>
    <submittedName>
        <fullName evidence="1">Uncharacterized protein</fullName>
    </submittedName>
</protein>
<gene>
    <name evidence="1" type="ORF">RM698_07460</name>
</gene>
<name>A0ABU2QXQ2_9ACTN</name>
<evidence type="ECO:0000313" key="2">
    <source>
        <dbReference type="Proteomes" id="UP001183610"/>
    </source>
</evidence>
<accession>A0ABU2QXQ2</accession>